<protein>
    <submittedName>
        <fullName evidence="5">Site-specific integrase</fullName>
    </submittedName>
</protein>
<evidence type="ECO:0000313" key="6">
    <source>
        <dbReference type="Proteomes" id="UP000663791"/>
    </source>
</evidence>
<evidence type="ECO:0000256" key="2">
    <source>
        <dbReference type="ARBA" id="ARBA00023125"/>
    </source>
</evidence>
<gene>
    <name evidence="5" type="ORF">JK386_02620</name>
</gene>
<name>A0A938Y3X2_9ACTN</name>
<comment type="similarity">
    <text evidence="1">Belongs to the 'phage' integrase family.</text>
</comment>
<dbReference type="GO" id="GO:0006310">
    <property type="term" value="P:DNA recombination"/>
    <property type="evidence" value="ECO:0007669"/>
    <property type="project" value="UniProtKB-KW"/>
</dbReference>
<proteinExistence type="inferred from homology"/>
<dbReference type="Pfam" id="PF00589">
    <property type="entry name" value="Phage_integrase"/>
    <property type="match status" value="1"/>
</dbReference>
<reference evidence="5" key="1">
    <citation type="submission" date="2021-01" db="EMBL/GenBank/DDBJ databases">
        <title>Novel species in genus Nocardioides.</title>
        <authorList>
            <person name="Zhang G."/>
        </authorList>
    </citation>
    <scope>NUCLEOTIDE SEQUENCE</scope>
    <source>
        <strain evidence="5">Zg-536</strain>
    </source>
</reference>
<accession>A0A938Y3X2</accession>
<organism evidence="5 6">
    <name type="scientific">Nocardioides faecalis</name>
    <dbReference type="NCBI Taxonomy" id="2803858"/>
    <lineage>
        <taxon>Bacteria</taxon>
        <taxon>Bacillati</taxon>
        <taxon>Actinomycetota</taxon>
        <taxon>Actinomycetes</taxon>
        <taxon>Propionibacteriales</taxon>
        <taxon>Nocardioidaceae</taxon>
        <taxon>Nocardioides</taxon>
    </lineage>
</organism>
<dbReference type="PANTHER" id="PTHR30349">
    <property type="entry name" value="PHAGE INTEGRASE-RELATED"/>
    <property type="match status" value="1"/>
</dbReference>
<dbReference type="InterPro" id="IPR010998">
    <property type="entry name" value="Integrase_recombinase_N"/>
</dbReference>
<dbReference type="RefSeq" id="WP_205290101.1">
    <property type="nucleotide sequence ID" value="NZ_CP074406.1"/>
</dbReference>
<evidence type="ECO:0000313" key="5">
    <source>
        <dbReference type="EMBL" id="MBM9458780.1"/>
    </source>
</evidence>
<dbReference type="InterPro" id="IPR013762">
    <property type="entry name" value="Integrase-like_cat_sf"/>
</dbReference>
<dbReference type="EMBL" id="JAERTX010000002">
    <property type="protein sequence ID" value="MBM9458780.1"/>
    <property type="molecule type" value="Genomic_DNA"/>
</dbReference>
<evidence type="ECO:0000256" key="3">
    <source>
        <dbReference type="ARBA" id="ARBA00023172"/>
    </source>
</evidence>
<evidence type="ECO:0000256" key="1">
    <source>
        <dbReference type="ARBA" id="ARBA00008857"/>
    </source>
</evidence>
<dbReference type="AlphaFoldDB" id="A0A938Y3X2"/>
<comment type="caution">
    <text evidence="5">The sequence shown here is derived from an EMBL/GenBank/DDBJ whole genome shotgun (WGS) entry which is preliminary data.</text>
</comment>
<dbReference type="SUPFAM" id="SSF56349">
    <property type="entry name" value="DNA breaking-rejoining enzymes"/>
    <property type="match status" value="1"/>
</dbReference>
<keyword evidence="6" id="KW-1185">Reference proteome</keyword>
<dbReference type="InterPro" id="IPR011010">
    <property type="entry name" value="DNA_brk_join_enz"/>
</dbReference>
<dbReference type="Proteomes" id="UP000663791">
    <property type="component" value="Unassembled WGS sequence"/>
</dbReference>
<feature type="domain" description="Tyr recombinase" evidence="4">
    <location>
        <begin position="79"/>
        <end position="268"/>
    </location>
</feature>
<sequence>MLLDTFIHPTFGDERMDRISSEDVNAWYDALAPGRETARAQSYSLLRTVFTSAASERPHPLVPYNPAQIRGAGSAKRAHHVQPASLEELRTIVEEMPDRYKLMALLAAWCAMRFGELTELRRADIDLRTGRVKVRRGVVRVDGEFIIGPPKTDAGVRDIAIPPHLLPLVKDHLSDHTAPGRESLLFPAAGDSNRHMAPATLYKVYYPAREAAGRPDLRWHDLRHTGAVLAAQTGATLAELMGRLGHSTPGAAMRYQHAAADRDAEIARRLSELAGS</sequence>
<dbReference type="CDD" id="cd01189">
    <property type="entry name" value="INT_ICEBs1_C_like"/>
    <property type="match status" value="1"/>
</dbReference>
<dbReference type="InterPro" id="IPR002104">
    <property type="entry name" value="Integrase_catalytic"/>
</dbReference>
<evidence type="ECO:0000259" key="4">
    <source>
        <dbReference type="PROSITE" id="PS51898"/>
    </source>
</evidence>
<dbReference type="InterPro" id="IPR050090">
    <property type="entry name" value="Tyrosine_recombinase_XerCD"/>
</dbReference>
<keyword evidence="2" id="KW-0238">DNA-binding</keyword>
<dbReference type="PANTHER" id="PTHR30349:SF64">
    <property type="entry name" value="PROPHAGE INTEGRASE INTD-RELATED"/>
    <property type="match status" value="1"/>
</dbReference>
<dbReference type="GO" id="GO:0003677">
    <property type="term" value="F:DNA binding"/>
    <property type="evidence" value="ECO:0007669"/>
    <property type="project" value="UniProtKB-KW"/>
</dbReference>
<dbReference type="Gene3D" id="1.10.443.10">
    <property type="entry name" value="Intergrase catalytic core"/>
    <property type="match status" value="1"/>
</dbReference>
<keyword evidence="3" id="KW-0233">DNA recombination</keyword>
<dbReference type="GO" id="GO:0015074">
    <property type="term" value="P:DNA integration"/>
    <property type="evidence" value="ECO:0007669"/>
    <property type="project" value="InterPro"/>
</dbReference>
<dbReference type="Gene3D" id="1.10.150.130">
    <property type="match status" value="1"/>
</dbReference>
<dbReference type="PROSITE" id="PS51898">
    <property type="entry name" value="TYR_RECOMBINASE"/>
    <property type="match status" value="1"/>
</dbReference>